<evidence type="ECO:0000313" key="15">
    <source>
        <dbReference type="Proteomes" id="UP001390339"/>
    </source>
</evidence>
<dbReference type="Gene3D" id="2.60.120.180">
    <property type="match status" value="1"/>
</dbReference>
<dbReference type="PROSITE" id="PS00777">
    <property type="entry name" value="GH11_2"/>
    <property type="match status" value="1"/>
</dbReference>
<reference evidence="14 15" key="1">
    <citation type="journal article" date="2024" name="IMA Fungus">
        <title>Apiospora arundinis, a panoply of carbohydrate-active enzymes and secondary metabolites.</title>
        <authorList>
            <person name="Sorensen T."/>
            <person name="Petersen C."/>
            <person name="Muurmann A.T."/>
            <person name="Christiansen J.V."/>
            <person name="Brundto M.L."/>
            <person name="Overgaard C.K."/>
            <person name="Boysen A.T."/>
            <person name="Wollenberg R.D."/>
            <person name="Larsen T.O."/>
            <person name="Sorensen J.L."/>
            <person name="Nielsen K.L."/>
            <person name="Sondergaard T.E."/>
        </authorList>
    </citation>
    <scope>NUCLEOTIDE SEQUENCE [LARGE SCALE GENOMIC DNA]</scope>
    <source>
        <strain evidence="14 15">AAU 773</strain>
    </source>
</reference>
<name>A0ABR2IWT0_9PEZI</name>
<evidence type="ECO:0000256" key="12">
    <source>
        <dbReference type="SAM" id="SignalP"/>
    </source>
</evidence>
<dbReference type="EMBL" id="JAPCWZ010000004">
    <property type="protein sequence ID" value="KAK8869071.1"/>
    <property type="molecule type" value="Genomic_DNA"/>
</dbReference>
<keyword evidence="12" id="KW-0732">Signal</keyword>
<evidence type="ECO:0000259" key="13">
    <source>
        <dbReference type="PROSITE" id="PS51761"/>
    </source>
</evidence>
<dbReference type="InterPro" id="IPR001137">
    <property type="entry name" value="Glyco_hydro_11"/>
</dbReference>
<evidence type="ECO:0000313" key="14">
    <source>
        <dbReference type="EMBL" id="KAK8869071.1"/>
    </source>
</evidence>
<keyword evidence="5 11" id="KW-0858">Xylan degradation</keyword>
<dbReference type="PRINTS" id="PR00911">
    <property type="entry name" value="GLHYDRLASE11"/>
</dbReference>
<dbReference type="PANTHER" id="PTHR46828">
    <property type="entry name" value="ENDO-1,4-BETA-XYLANASE A-RELATED"/>
    <property type="match status" value="1"/>
</dbReference>
<dbReference type="InterPro" id="IPR013320">
    <property type="entry name" value="ConA-like_dom_sf"/>
</dbReference>
<feature type="chain" id="PRO_5045557133" description="Endo-1,4-beta-xylanase" evidence="12">
    <location>
        <begin position="24"/>
        <end position="223"/>
    </location>
</feature>
<evidence type="ECO:0000256" key="1">
    <source>
        <dbReference type="ARBA" id="ARBA00000681"/>
    </source>
</evidence>
<keyword evidence="6 11" id="KW-0378">Hydrolase</keyword>
<dbReference type="PROSITE" id="PS51761">
    <property type="entry name" value="GH11_3"/>
    <property type="match status" value="1"/>
</dbReference>
<organism evidence="14 15">
    <name type="scientific">Apiospora arundinis</name>
    <dbReference type="NCBI Taxonomy" id="335852"/>
    <lineage>
        <taxon>Eukaryota</taxon>
        <taxon>Fungi</taxon>
        <taxon>Dikarya</taxon>
        <taxon>Ascomycota</taxon>
        <taxon>Pezizomycotina</taxon>
        <taxon>Sordariomycetes</taxon>
        <taxon>Xylariomycetidae</taxon>
        <taxon>Amphisphaeriales</taxon>
        <taxon>Apiosporaceae</taxon>
        <taxon>Apiospora</taxon>
    </lineage>
</organism>
<keyword evidence="9 11" id="KW-0624">Polysaccharide degradation</keyword>
<evidence type="ECO:0000256" key="10">
    <source>
        <dbReference type="PROSITE-ProRule" id="PRU01097"/>
    </source>
</evidence>
<evidence type="ECO:0000256" key="2">
    <source>
        <dbReference type="ARBA" id="ARBA00004851"/>
    </source>
</evidence>
<gene>
    <name evidence="14" type="ORF">PGQ11_007649</name>
</gene>
<evidence type="ECO:0000256" key="11">
    <source>
        <dbReference type="RuleBase" id="RU362015"/>
    </source>
</evidence>
<evidence type="ECO:0000256" key="3">
    <source>
        <dbReference type="ARBA" id="ARBA00007792"/>
    </source>
</evidence>
<sequence length="223" mass="24062">MIQTATFVATILAALGVAPCAQAAPNPMSRALQTTPNGEGFHDGYFYHWWSDGGAPASYANGNAGAYQLAWETGGNLFGGKGWKSGNPRNISYAAEWKPVNDGNSYLSIYGYTKNPQIDYYIIESHGSYDPCSKAEVRGTIDHAGSTYKLCSSRTVTWDGTLSHYYAVRRDQRTSGTVDTGVIFAAWAEHGMPLGKHEYQLVATEAYFSTGSSSVVIDTPAEA</sequence>
<comment type="similarity">
    <text evidence="3 10 11">Belongs to the glycosyl hydrolase 11 (cellulase G) family.</text>
</comment>
<comment type="caution">
    <text evidence="14">The sequence shown here is derived from an EMBL/GenBank/DDBJ whole genome shotgun (WGS) entry which is preliminary data.</text>
</comment>
<keyword evidence="7 11" id="KW-0119">Carbohydrate metabolism</keyword>
<evidence type="ECO:0000256" key="6">
    <source>
        <dbReference type="ARBA" id="ARBA00022801"/>
    </source>
</evidence>
<evidence type="ECO:0000256" key="4">
    <source>
        <dbReference type="ARBA" id="ARBA00012590"/>
    </source>
</evidence>
<keyword evidence="15" id="KW-1185">Reference proteome</keyword>
<accession>A0ABR2IWT0</accession>
<dbReference type="EC" id="3.2.1.8" evidence="4 11"/>
<dbReference type="PANTHER" id="PTHR46828:SF3">
    <property type="entry name" value="ENDO-1,4-BETA-XYLANASE"/>
    <property type="match status" value="1"/>
</dbReference>
<evidence type="ECO:0000256" key="9">
    <source>
        <dbReference type="ARBA" id="ARBA00023326"/>
    </source>
</evidence>
<dbReference type="Proteomes" id="UP001390339">
    <property type="component" value="Unassembled WGS sequence"/>
</dbReference>
<keyword evidence="8 11" id="KW-0326">Glycosidase</keyword>
<feature type="domain" description="GH11" evidence="13">
    <location>
        <begin position="33"/>
        <end position="218"/>
    </location>
</feature>
<comment type="catalytic activity">
    <reaction evidence="1 11">
        <text>Endohydrolysis of (1-&gt;4)-beta-D-xylosidic linkages in xylans.</text>
        <dbReference type="EC" id="3.2.1.8"/>
    </reaction>
</comment>
<evidence type="ECO:0000256" key="5">
    <source>
        <dbReference type="ARBA" id="ARBA00022651"/>
    </source>
</evidence>
<comment type="pathway">
    <text evidence="2 11">Glycan degradation; xylan degradation.</text>
</comment>
<dbReference type="Pfam" id="PF00457">
    <property type="entry name" value="Glyco_hydro_11"/>
    <property type="match status" value="1"/>
</dbReference>
<evidence type="ECO:0000256" key="8">
    <source>
        <dbReference type="ARBA" id="ARBA00023295"/>
    </source>
</evidence>
<dbReference type="InterPro" id="IPR013319">
    <property type="entry name" value="GH11/12"/>
</dbReference>
<comment type="caution">
    <text evidence="10">Lacks conserved residue(s) required for the propagation of feature annotation.</text>
</comment>
<dbReference type="InterPro" id="IPR033119">
    <property type="entry name" value="GH11_AS_2"/>
</dbReference>
<dbReference type="SUPFAM" id="SSF49899">
    <property type="entry name" value="Concanavalin A-like lectins/glucanases"/>
    <property type="match status" value="1"/>
</dbReference>
<proteinExistence type="inferred from homology"/>
<protein>
    <recommendedName>
        <fullName evidence="4 11">Endo-1,4-beta-xylanase</fullName>
        <ecNumber evidence="4 11">3.2.1.8</ecNumber>
    </recommendedName>
</protein>
<feature type="signal peptide" evidence="12">
    <location>
        <begin position="1"/>
        <end position="23"/>
    </location>
</feature>
<dbReference type="InterPro" id="IPR033123">
    <property type="entry name" value="GH11_dom"/>
</dbReference>
<evidence type="ECO:0000256" key="7">
    <source>
        <dbReference type="ARBA" id="ARBA00023277"/>
    </source>
</evidence>